<dbReference type="InterPro" id="IPR043142">
    <property type="entry name" value="PapC-like_C_sf"/>
</dbReference>
<dbReference type="GO" id="GO:0009279">
    <property type="term" value="C:cell outer membrane"/>
    <property type="evidence" value="ECO:0007669"/>
    <property type="project" value="UniProtKB-SubCell"/>
</dbReference>
<dbReference type="EMBL" id="MTHB01000109">
    <property type="protein sequence ID" value="OXC77220.1"/>
    <property type="molecule type" value="Genomic_DNA"/>
</dbReference>
<dbReference type="PANTHER" id="PTHR30451">
    <property type="entry name" value="OUTER MEMBRANE USHER PROTEIN"/>
    <property type="match status" value="1"/>
</dbReference>
<keyword evidence="1" id="KW-0998">Cell outer membrane</keyword>
<accession>A0A226WZV9</accession>
<keyword evidence="1" id="KW-1029">Fimbrium biogenesis</keyword>
<keyword evidence="1" id="KW-0812">Transmembrane</keyword>
<evidence type="ECO:0000256" key="2">
    <source>
        <dbReference type="SAM" id="MobiDB-lite"/>
    </source>
</evidence>
<dbReference type="Gene3D" id="2.60.40.3110">
    <property type="match status" value="1"/>
</dbReference>
<evidence type="ECO:0000256" key="1">
    <source>
        <dbReference type="RuleBase" id="RU003884"/>
    </source>
</evidence>
<dbReference type="PANTHER" id="PTHR30451:SF5">
    <property type="entry name" value="SLR0019 PROTEIN"/>
    <property type="match status" value="1"/>
</dbReference>
<dbReference type="InterPro" id="IPR042186">
    <property type="entry name" value="FimD_plug_dom"/>
</dbReference>
<feature type="domain" description="PapC-like C-terminal" evidence="3">
    <location>
        <begin position="748"/>
        <end position="803"/>
    </location>
</feature>
<gene>
    <name evidence="5" type="ORF">BSU04_16950</name>
    <name evidence="4" type="ORF">BSU04_21740</name>
</gene>
<comment type="caution">
    <text evidence="4">The sequence shown here is derived from an EMBL/GenBank/DDBJ whole genome shotgun (WGS) entry which is preliminary data.</text>
</comment>
<comment type="subcellular location">
    <subcellularLocation>
        <location evidence="1">Cell outer membrane</location>
        <topology evidence="1">Multi-pass membrane protein</topology>
    </subcellularLocation>
</comment>
<keyword evidence="1" id="KW-0813">Transport</keyword>
<reference evidence="6" key="1">
    <citation type="submission" date="2017-01" db="EMBL/GenBank/DDBJ databases">
        <title>Genome Analysis of Deinococcus marmoris KOPRI26562.</title>
        <authorList>
            <person name="Kim J.H."/>
            <person name="Oh H.-M."/>
        </authorList>
    </citation>
    <scope>NUCLEOTIDE SEQUENCE [LARGE SCALE GENOMIC DNA]</scope>
    <source>
        <strain evidence="6">PAMC 26633</strain>
    </source>
</reference>
<feature type="region of interest" description="Disordered" evidence="2">
    <location>
        <begin position="55"/>
        <end position="90"/>
    </location>
</feature>
<dbReference type="Pfam" id="PF00577">
    <property type="entry name" value="Usher"/>
    <property type="match status" value="2"/>
</dbReference>
<organism evidence="4 6">
    <name type="scientific">Caballeronia sordidicola</name>
    <name type="common">Burkholderia sordidicola</name>
    <dbReference type="NCBI Taxonomy" id="196367"/>
    <lineage>
        <taxon>Bacteria</taxon>
        <taxon>Pseudomonadati</taxon>
        <taxon>Pseudomonadota</taxon>
        <taxon>Betaproteobacteria</taxon>
        <taxon>Burkholderiales</taxon>
        <taxon>Burkholderiaceae</taxon>
        <taxon>Caballeronia</taxon>
    </lineage>
</organism>
<keyword evidence="1" id="KW-0472">Membrane</keyword>
<dbReference type="InterPro" id="IPR000015">
    <property type="entry name" value="Fimb_usher"/>
</dbReference>
<dbReference type="PROSITE" id="PS01151">
    <property type="entry name" value="FIMBRIAL_USHER"/>
    <property type="match status" value="1"/>
</dbReference>
<dbReference type="AlphaFoldDB" id="A0A226WZV9"/>
<evidence type="ECO:0000313" key="5">
    <source>
        <dbReference type="EMBL" id="OXC77220.1"/>
    </source>
</evidence>
<dbReference type="EMBL" id="MTHB01000123">
    <property type="protein sequence ID" value="OXC76643.1"/>
    <property type="molecule type" value="Genomic_DNA"/>
</dbReference>
<proteinExistence type="inferred from homology"/>
<comment type="similarity">
    <text evidence="1">Belongs to the fimbrial export usher family.</text>
</comment>
<feature type="compositionally biased region" description="Low complexity" evidence="2">
    <location>
        <begin position="55"/>
        <end position="70"/>
    </location>
</feature>
<dbReference type="Proteomes" id="UP000214720">
    <property type="component" value="Unassembled WGS sequence"/>
</dbReference>
<dbReference type="Pfam" id="PF13953">
    <property type="entry name" value="PapC_C"/>
    <property type="match status" value="1"/>
</dbReference>
<protein>
    <submittedName>
        <fullName evidence="4">Sigma-fimbriae usher protein</fullName>
    </submittedName>
</protein>
<dbReference type="InterPro" id="IPR018030">
    <property type="entry name" value="Fimbrial_membr_usher_CS"/>
</dbReference>
<sequence>MIVASLPRCHDASQFESMKIRRRLRRHSRSFQIALAATELVATLECTRAVAQAQQPQAQQPQAQQPQAQQHGQPLGRLGAQRPDASANPSHDLYLDVSLNGERSILIAQFRESGGRLSAAGKDLGNIGIAIDRLGIADTAEVPLDSIRGLHYTYDAARQRVTLQVPDDIRKPYTFDTRAHLAPPPATSSRGFLINYDAYAQSDTEAPLAIWSEERYFDPAGVFSNTGVAYLYGSDHRYTRFDTSWSTSDPVSLDTKQMGDTISSSLAWSRSVRMGGFQWRSNFALRPDLVTFPVQAFSGSAVVPSAVDLYVNSVRQFSGNVPSGPFILNNVPGITGGGQATVITRDALGRTVETSVPLYVDTQLLAAGLTSYSFEAGFLRRAYGLDSFRYDPNPALSASARHGVNDYLTLEAHAEAIRDVYNAGAGALVRLGMAGVLNGSLAVSTGRLAGTQASLGYDLIEPYFSIDAQTIRAFGNYGDLAASDGTPVPTATDRVTLAIPFFNAQTLSLSYIGFKYPQARTSQIGSVSYTLNVGNLASVNVSAYQDFRQRDSRGAFISVSFGLGNNTSANTTVGRQNGQPNYNVNASRPPDYDGGWGWGVQAGDAGPAPYRQAQVQYLGKGGEVTAMAQQISSRTTASLDLSGTVVLMDGSVQPSRRIYDGFALISTDGVAGIPVLHENRLIGTTDRAGHLLVPDLNSYQDNRVGIDGMKLPADARIATTTMTLVPQAQSGVLAHFGVTRYSAASVILQGPDGKLLPPGASVRHEESGQKTIVGYDGLSFIEGLQKDNHLVIDSGALHCRVSFPYIRPGDGTLPTIGPLTCLRQAGDTR</sequence>
<reference evidence="4" key="2">
    <citation type="submission" date="2017-01" db="EMBL/GenBank/DDBJ databases">
        <authorList>
            <person name="Mah S.A."/>
            <person name="Swanson W.J."/>
            <person name="Moy G.W."/>
            <person name="Vacquier V.D."/>
        </authorList>
    </citation>
    <scope>NUCLEOTIDE SEQUENCE</scope>
    <source>
        <strain evidence="4">PAMC 26633</strain>
    </source>
</reference>
<evidence type="ECO:0000313" key="4">
    <source>
        <dbReference type="EMBL" id="OXC76643.1"/>
    </source>
</evidence>
<evidence type="ECO:0000313" key="6">
    <source>
        <dbReference type="Proteomes" id="UP000214720"/>
    </source>
</evidence>
<dbReference type="Gene3D" id="2.60.40.2070">
    <property type="match status" value="1"/>
</dbReference>
<dbReference type="InterPro" id="IPR025949">
    <property type="entry name" value="PapC-like_C"/>
</dbReference>
<dbReference type="GO" id="GO:0015473">
    <property type="term" value="F:fimbrial usher porin activity"/>
    <property type="evidence" value="ECO:0007669"/>
    <property type="project" value="InterPro"/>
</dbReference>
<name>A0A226WZV9_CABSO</name>
<dbReference type="GO" id="GO:0009297">
    <property type="term" value="P:pilus assembly"/>
    <property type="evidence" value="ECO:0007669"/>
    <property type="project" value="InterPro"/>
</dbReference>
<evidence type="ECO:0000259" key="3">
    <source>
        <dbReference type="Pfam" id="PF13953"/>
    </source>
</evidence>
<dbReference type="Gene3D" id="2.60.40.2610">
    <property type="entry name" value="Outer membrane usher protein FimD, plug domain"/>
    <property type="match status" value="1"/>
</dbReference>